<accession>A0ABS6MKB6</accession>
<keyword evidence="3" id="KW-1185">Reference proteome</keyword>
<keyword evidence="1" id="KW-0472">Membrane</keyword>
<reference evidence="2 3" key="1">
    <citation type="submission" date="2021-06" db="EMBL/GenBank/DDBJ databases">
        <title>Rheinheimera indica sp. nov., isolated from deep-sea sediment.</title>
        <authorList>
            <person name="Wang Z."/>
            <person name="Zhang X.-Y."/>
        </authorList>
    </citation>
    <scope>NUCLEOTIDE SEQUENCE [LARGE SCALE GENOMIC DNA]</scope>
    <source>
        <strain evidence="2 3">SM2107</strain>
    </source>
</reference>
<evidence type="ECO:0000313" key="2">
    <source>
        <dbReference type="EMBL" id="MBV2129260.1"/>
    </source>
</evidence>
<gene>
    <name evidence="2" type="ORF">KQY15_09155</name>
</gene>
<organism evidence="2 3">
    <name type="scientific">Arsukibacterium indicum</name>
    <dbReference type="NCBI Taxonomy" id="2848612"/>
    <lineage>
        <taxon>Bacteria</taxon>
        <taxon>Pseudomonadati</taxon>
        <taxon>Pseudomonadota</taxon>
        <taxon>Gammaproteobacteria</taxon>
        <taxon>Chromatiales</taxon>
        <taxon>Chromatiaceae</taxon>
        <taxon>Arsukibacterium</taxon>
    </lineage>
</organism>
<keyword evidence="1" id="KW-0812">Transmembrane</keyword>
<comment type="caution">
    <text evidence="2">The sequence shown here is derived from an EMBL/GenBank/DDBJ whole genome shotgun (WGS) entry which is preliminary data.</text>
</comment>
<keyword evidence="1" id="KW-1133">Transmembrane helix</keyword>
<sequence length="131" mass="15282">MLNQQQVDDEEELLREQVAALPDEQRKVFYQQLKPLLRDPDTYATLNWCFLAGLHHFYLGLWGRGLANLLVFIVGAALLFTPMILVGIAMLVLISVIELWALFRAQIIIQHWNNQLIRRLLQRQLFSNDKP</sequence>
<dbReference type="Proteomes" id="UP000704611">
    <property type="component" value="Unassembled WGS sequence"/>
</dbReference>
<evidence type="ECO:0000256" key="1">
    <source>
        <dbReference type="SAM" id="Phobius"/>
    </source>
</evidence>
<evidence type="ECO:0000313" key="3">
    <source>
        <dbReference type="Proteomes" id="UP000704611"/>
    </source>
</evidence>
<protein>
    <submittedName>
        <fullName evidence="2">TM2 domain-containing protein</fullName>
    </submittedName>
</protein>
<proteinExistence type="predicted"/>
<name>A0ABS6MKB6_9GAMM</name>
<dbReference type="EMBL" id="JAHRID010000003">
    <property type="protein sequence ID" value="MBV2129260.1"/>
    <property type="molecule type" value="Genomic_DNA"/>
</dbReference>
<dbReference type="RefSeq" id="WP_217668882.1">
    <property type="nucleotide sequence ID" value="NZ_JAHRID010000003.1"/>
</dbReference>
<feature type="transmembrane region" description="Helical" evidence="1">
    <location>
        <begin position="69"/>
        <end position="102"/>
    </location>
</feature>